<dbReference type="EMBL" id="CAJHUB010000760">
    <property type="protein sequence ID" value="CAD7684930.1"/>
    <property type="molecule type" value="Genomic_DNA"/>
</dbReference>
<evidence type="ECO:0000313" key="3">
    <source>
        <dbReference type="EMBL" id="CAD7684930.1"/>
    </source>
</evidence>
<reference evidence="3" key="1">
    <citation type="submission" date="2020-12" db="EMBL/GenBank/DDBJ databases">
        <authorList>
            <consortium name="Molecular Ecology Group"/>
        </authorList>
    </citation>
    <scope>NUCLEOTIDE SEQUENCE</scope>
    <source>
        <strain evidence="3">TBG_1078</strain>
    </source>
</reference>
<feature type="compositionally biased region" description="Basic and acidic residues" evidence="2">
    <location>
        <begin position="49"/>
        <end position="61"/>
    </location>
</feature>
<dbReference type="Proteomes" id="UP000645828">
    <property type="component" value="Unassembled WGS sequence"/>
</dbReference>
<dbReference type="SUPFAM" id="SSF50978">
    <property type="entry name" value="WD40 repeat-like"/>
    <property type="match status" value="1"/>
</dbReference>
<proteinExistence type="inferred from homology"/>
<gene>
    <name evidence="3" type="ORF">NYPRO_LOCUS17723</name>
</gene>
<evidence type="ECO:0000313" key="4">
    <source>
        <dbReference type="Proteomes" id="UP000645828"/>
    </source>
</evidence>
<keyword evidence="4" id="KW-1185">Reference proteome</keyword>
<dbReference type="GO" id="GO:0005667">
    <property type="term" value="C:transcription regulator complex"/>
    <property type="evidence" value="ECO:0007669"/>
    <property type="project" value="TreeGrafter"/>
</dbReference>
<evidence type="ECO:0000256" key="2">
    <source>
        <dbReference type="SAM" id="MobiDB-lite"/>
    </source>
</evidence>
<organism evidence="3 4">
    <name type="scientific">Nyctereutes procyonoides</name>
    <name type="common">Raccoon dog</name>
    <name type="synonym">Canis procyonoides</name>
    <dbReference type="NCBI Taxonomy" id="34880"/>
    <lineage>
        <taxon>Eukaryota</taxon>
        <taxon>Metazoa</taxon>
        <taxon>Chordata</taxon>
        <taxon>Craniata</taxon>
        <taxon>Vertebrata</taxon>
        <taxon>Euteleostomi</taxon>
        <taxon>Mammalia</taxon>
        <taxon>Eutheria</taxon>
        <taxon>Laurasiatheria</taxon>
        <taxon>Carnivora</taxon>
        <taxon>Caniformia</taxon>
        <taxon>Canidae</taxon>
        <taxon>Nyctereutes</taxon>
    </lineage>
</organism>
<dbReference type="GO" id="GO:0090090">
    <property type="term" value="P:negative regulation of canonical Wnt signaling pathway"/>
    <property type="evidence" value="ECO:0007669"/>
    <property type="project" value="TreeGrafter"/>
</dbReference>
<dbReference type="InterPro" id="IPR036322">
    <property type="entry name" value="WD40_repeat_dom_sf"/>
</dbReference>
<dbReference type="GO" id="GO:0003714">
    <property type="term" value="F:transcription corepressor activity"/>
    <property type="evidence" value="ECO:0007669"/>
    <property type="project" value="TreeGrafter"/>
</dbReference>
<feature type="region of interest" description="Disordered" evidence="2">
    <location>
        <begin position="42"/>
        <end position="64"/>
    </location>
</feature>
<accession>A0A811Z7Q0</accession>
<comment type="caution">
    <text evidence="3">The sequence shown here is derived from an EMBL/GenBank/DDBJ whole genome shotgun (WGS) entry which is preliminary data.</text>
</comment>
<comment type="similarity">
    <text evidence="1">Belongs to the WD repeat Groucho/TLE family.</text>
</comment>
<dbReference type="AlphaFoldDB" id="A0A811Z7Q0"/>
<dbReference type="PANTHER" id="PTHR10814:SF2">
    <property type="entry name" value="TRANSDUCIN-LIKE ENHANCER PROTEIN 6"/>
    <property type="match status" value="1"/>
</dbReference>
<evidence type="ECO:0000256" key="1">
    <source>
        <dbReference type="ARBA" id="ARBA00005969"/>
    </source>
</evidence>
<protein>
    <submittedName>
        <fullName evidence="3">(raccoon dog) hypothetical protein</fullName>
    </submittedName>
</protein>
<name>A0A811Z7Q0_NYCPR</name>
<dbReference type="GO" id="GO:0005634">
    <property type="term" value="C:nucleus"/>
    <property type="evidence" value="ECO:0007669"/>
    <property type="project" value="InterPro"/>
</dbReference>
<dbReference type="InterPro" id="IPR009146">
    <property type="entry name" value="Groucho_enhance"/>
</dbReference>
<sequence length="351" mass="38437">METWSQTLASLPREYQMSSASLYPVVKTPQPSSLQGPHFRAAMATRSSDWPKEPSRADPSRASEPQDVVTELLWQIFVETHIKVGTRPEMPGPYYLGLEACTKDTFLLKGSTEPGTKAERVIYPFLKPIYQALCWQSKKVTIPHKMEKMQMLKHGESVLARASGVKVWSLVNQVIEDRFSESHLCVQTHQVYLHTCLLSSNSMSMLMSGHNPAGMCMWGLTVPSLHMRDELPCDLLGHPNGAKSIAVKDQNIWTGGTGSGDGSGHLPMIMSLSPSPQEDGVLVGIANGQPAAVHLSGPEACGGWWVSIEMDDLVSIYSMPTSSILCCDVSLSNCLVVTGSNDHTSVYQITY</sequence>
<dbReference type="PANTHER" id="PTHR10814">
    <property type="entry name" value="TRANSDUCIN-LIKE ENHANCER PROTEIN"/>
    <property type="match status" value="1"/>
</dbReference>